<accession>A0A841R8U4</accession>
<dbReference type="PANTHER" id="PTHR44846">
    <property type="entry name" value="MANNOSYL-D-GLYCERATE TRANSPORT/METABOLISM SYSTEM REPRESSOR MNGR-RELATED"/>
    <property type="match status" value="1"/>
</dbReference>
<keyword evidence="2" id="KW-0238">DNA-binding</keyword>
<keyword evidence="6" id="KW-1185">Reference proteome</keyword>
<feature type="domain" description="HTH gntR-type" evidence="4">
    <location>
        <begin position="5"/>
        <end position="73"/>
    </location>
</feature>
<dbReference type="InterPro" id="IPR028978">
    <property type="entry name" value="Chorismate_lyase_/UTRA_dom_sf"/>
</dbReference>
<dbReference type="Proteomes" id="UP000587760">
    <property type="component" value="Unassembled WGS sequence"/>
</dbReference>
<dbReference type="Pfam" id="PF07702">
    <property type="entry name" value="UTRA"/>
    <property type="match status" value="1"/>
</dbReference>
<proteinExistence type="predicted"/>
<name>A0A841R8U4_9SPIO</name>
<dbReference type="SUPFAM" id="SSF64288">
    <property type="entry name" value="Chorismate lyase-like"/>
    <property type="match status" value="1"/>
</dbReference>
<reference evidence="5 6" key="1">
    <citation type="submission" date="2020-08" db="EMBL/GenBank/DDBJ databases">
        <title>Genomic Encyclopedia of Type Strains, Phase IV (KMG-IV): sequencing the most valuable type-strain genomes for metagenomic binning, comparative biology and taxonomic classification.</title>
        <authorList>
            <person name="Goeker M."/>
        </authorList>
    </citation>
    <scope>NUCLEOTIDE SEQUENCE [LARGE SCALE GENOMIC DNA]</scope>
    <source>
        <strain evidence="5 6">DSM 2461</strain>
    </source>
</reference>
<dbReference type="RefSeq" id="WP_184746466.1">
    <property type="nucleotide sequence ID" value="NZ_JACHGJ010000003.1"/>
</dbReference>
<dbReference type="SMART" id="SM00345">
    <property type="entry name" value="HTH_GNTR"/>
    <property type="match status" value="1"/>
</dbReference>
<dbReference type="AlphaFoldDB" id="A0A841R8U4"/>
<dbReference type="PRINTS" id="PR00035">
    <property type="entry name" value="HTHGNTR"/>
</dbReference>
<gene>
    <name evidence="5" type="ORF">HNR50_001988</name>
</gene>
<evidence type="ECO:0000256" key="2">
    <source>
        <dbReference type="ARBA" id="ARBA00023125"/>
    </source>
</evidence>
<dbReference type="SUPFAM" id="SSF46785">
    <property type="entry name" value="Winged helix' DNA-binding domain"/>
    <property type="match status" value="1"/>
</dbReference>
<dbReference type="Gene3D" id="1.10.10.10">
    <property type="entry name" value="Winged helix-like DNA-binding domain superfamily/Winged helix DNA-binding domain"/>
    <property type="match status" value="1"/>
</dbReference>
<dbReference type="EMBL" id="JACHGJ010000003">
    <property type="protein sequence ID" value="MBB6480325.1"/>
    <property type="molecule type" value="Genomic_DNA"/>
</dbReference>
<dbReference type="InterPro" id="IPR050679">
    <property type="entry name" value="Bact_HTH_transcr_reg"/>
</dbReference>
<dbReference type="InterPro" id="IPR036390">
    <property type="entry name" value="WH_DNA-bd_sf"/>
</dbReference>
<dbReference type="InterPro" id="IPR036388">
    <property type="entry name" value="WH-like_DNA-bd_sf"/>
</dbReference>
<dbReference type="PROSITE" id="PS50949">
    <property type="entry name" value="HTH_GNTR"/>
    <property type="match status" value="1"/>
</dbReference>
<dbReference type="InterPro" id="IPR000524">
    <property type="entry name" value="Tscrpt_reg_HTH_GntR"/>
</dbReference>
<dbReference type="GO" id="GO:0003700">
    <property type="term" value="F:DNA-binding transcription factor activity"/>
    <property type="evidence" value="ECO:0007669"/>
    <property type="project" value="InterPro"/>
</dbReference>
<dbReference type="Gene3D" id="3.40.1410.10">
    <property type="entry name" value="Chorismate lyase-like"/>
    <property type="match status" value="1"/>
</dbReference>
<evidence type="ECO:0000313" key="5">
    <source>
        <dbReference type="EMBL" id="MBB6480325.1"/>
    </source>
</evidence>
<dbReference type="PANTHER" id="PTHR44846:SF1">
    <property type="entry name" value="MANNOSYL-D-GLYCERATE TRANSPORT_METABOLISM SYSTEM REPRESSOR MNGR-RELATED"/>
    <property type="match status" value="1"/>
</dbReference>
<dbReference type="SMART" id="SM00866">
    <property type="entry name" value="UTRA"/>
    <property type="match status" value="1"/>
</dbReference>
<evidence type="ECO:0000256" key="3">
    <source>
        <dbReference type="ARBA" id="ARBA00023163"/>
    </source>
</evidence>
<dbReference type="GO" id="GO:0045892">
    <property type="term" value="P:negative regulation of DNA-templated transcription"/>
    <property type="evidence" value="ECO:0007669"/>
    <property type="project" value="TreeGrafter"/>
</dbReference>
<dbReference type="InterPro" id="IPR011663">
    <property type="entry name" value="UTRA"/>
</dbReference>
<dbReference type="GO" id="GO:0003677">
    <property type="term" value="F:DNA binding"/>
    <property type="evidence" value="ECO:0007669"/>
    <property type="project" value="UniProtKB-KW"/>
</dbReference>
<organism evidence="5 6">
    <name type="scientific">Spirochaeta isovalerica</name>
    <dbReference type="NCBI Taxonomy" id="150"/>
    <lineage>
        <taxon>Bacteria</taxon>
        <taxon>Pseudomonadati</taxon>
        <taxon>Spirochaetota</taxon>
        <taxon>Spirochaetia</taxon>
        <taxon>Spirochaetales</taxon>
        <taxon>Spirochaetaceae</taxon>
        <taxon>Spirochaeta</taxon>
    </lineage>
</organism>
<dbReference type="Pfam" id="PF00392">
    <property type="entry name" value="GntR"/>
    <property type="match status" value="1"/>
</dbReference>
<comment type="caution">
    <text evidence="5">The sequence shown here is derived from an EMBL/GenBank/DDBJ whole genome shotgun (WGS) entry which is preliminary data.</text>
</comment>
<protein>
    <submittedName>
        <fullName evidence="5">GntR family transcriptional regulator</fullName>
    </submittedName>
</protein>
<dbReference type="CDD" id="cd07377">
    <property type="entry name" value="WHTH_GntR"/>
    <property type="match status" value="1"/>
</dbReference>
<evidence type="ECO:0000256" key="1">
    <source>
        <dbReference type="ARBA" id="ARBA00023015"/>
    </source>
</evidence>
<keyword evidence="3" id="KW-0804">Transcription</keyword>
<evidence type="ECO:0000259" key="4">
    <source>
        <dbReference type="PROSITE" id="PS50949"/>
    </source>
</evidence>
<sequence length="239" mass="27002">MINKSPIYQQLNQYLKNLILSGEYRGGEKFLTERAICERFSVSRATANKALSSLVSEGVLEFKKGIGTFVRNRRISHFVDFDKSAEEAGMIPGDELITMERITGDPDWSEDIYHVERLKTADGKPYLIIIQQISAGLCKNFMDHTPGEDIGNYFIETCGINPGRSETVVKSRILEDRESQLLETPPGGASFTIETDTFLKNEKPAWKELRIFKPGCLEFLYLPESENPGKAVSYRLSFS</sequence>
<keyword evidence="1" id="KW-0805">Transcription regulation</keyword>
<evidence type="ECO:0000313" key="6">
    <source>
        <dbReference type="Proteomes" id="UP000587760"/>
    </source>
</evidence>